<proteinExistence type="predicted"/>
<evidence type="ECO:0000256" key="3">
    <source>
        <dbReference type="ARBA" id="ARBA00022741"/>
    </source>
</evidence>
<dbReference type="PANTHER" id="PTHR24346:SF82">
    <property type="entry name" value="KP78A-RELATED"/>
    <property type="match status" value="1"/>
</dbReference>
<comment type="caution">
    <text evidence="7">The sequence shown here is derived from an EMBL/GenBank/DDBJ whole genome shotgun (WGS) entry which is preliminary data.</text>
</comment>
<reference evidence="7" key="1">
    <citation type="submission" date="2016-10" db="EMBL/GenBank/DDBJ databases">
        <authorList>
            <person name="Benchimol M."/>
            <person name="Almeida L.G."/>
            <person name="Vasconcelos A.T."/>
            <person name="Perreira-Neves A."/>
            <person name="Rosa I.A."/>
            <person name="Tasca T."/>
            <person name="Bogo M.R."/>
            <person name="de Souza W."/>
        </authorList>
    </citation>
    <scope>NUCLEOTIDE SEQUENCE [LARGE SCALE GENOMIC DNA]</scope>
    <source>
        <strain evidence="7">K</strain>
    </source>
</reference>
<feature type="domain" description="Protein kinase" evidence="6">
    <location>
        <begin position="21"/>
        <end position="272"/>
    </location>
</feature>
<dbReference type="InterPro" id="IPR000719">
    <property type="entry name" value="Prot_kinase_dom"/>
</dbReference>
<dbReference type="AlphaFoldDB" id="A0A1J4K631"/>
<protein>
    <submittedName>
        <fullName evidence="7">CAMK family protein kinase</fullName>
    </submittedName>
</protein>
<gene>
    <name evidence="7" type="ORF">TRFO_27484</name>
</gene>
<keyword evidence="3" id="KW-0547">Nucleotide-binding</keyword>
<dbReference type="GO" id="GO:0035556">
    <property type="term" value="P:intracellular signal transduction"/>
    <property type="evidence" value="ECO:0007669"/>
    <property type="project" value="TreeGrafter"/>
</dbReference>
<evidence type="ECO:0000313" key="8">
    <source>
        <dbReference type="Proteomes" id="UP000179807"/>
    </source>
</evidence>
<evidence type="ECO:0000256" key="2">
    <source>
        <dbReference type="ARBA" id="ARBA00022679"/>
    </source>
</evidence>
<keyword evidence="4 7" id="KW-0418">Kinase</keyword>
<dbReference type="InterPro" id="IPR011009">
    <property type="entry name" value="Kinase-like_dom_sf"/>
</dbReference>
<dbReference type="Gene3D" id="1.10.510.10">
    <property type="entry name" value="Transferase(Phosphotransferase) domain 1"/>
    <property type="match status" value="1"/>
</dbReference>
<sequence>MNSPSIRHIFIPRSGICINNYVLKNFITATRSAMIFVTSKINSEEQFVIKMVKCHTKNNLNSTINLKEGKNQTYELLHSDYIIKCYDSFIYNNFKCNIMEYARYGDLYKYIIKRKGNLSNFMKKKIISQMIKSFQFLHSNNICHRDIKPENYLIVDEKEMKIVLSDFDFACYITKSGKSDKFVGTTNYTAPEILEKVNYGIEVDIWSLGVSIYYVYYEKLPFEGSNKAEVEKNIKNCSYEFPFEGDEKIQSIIRSMLVYNPEERSNIHDINF</sequence>
<organism evidence="7 8">
    <name type="scientific">Tritrichomonas foetus</name>
    <dbReference type="NCBI Taxonomy" id="1144522"/>
    <lineage>
        <taxon>Eukaryota</taxon>
        <taxon>Metamonada</taxon>
        <taxon>Parabasalia</taxon>
        <taxon>Tritrichomonadida</taxon>
        <taxon>Tritrichomonadidae</taxon>
        <taxon>Tritrichomonas</taxon>
    </lineage>
</organism>
<accession>A0A1J4K631</accession>
<evidence type="ECO:0000256" key="5">
    <source>
        <dbReference type="ARBA" id="ARBA00022840"/>
    </source>
</evidence>
<evidence type="ECO:0000256" key="1">
    <source>
        <dbReference type="ARBA" id="ARBA00022527"/>
    </source>
</evidence>
<dbReference type="Gene3D" id="3.30.200.20">
    <property type="entry name" value="Phosphorylase Kinase, domain 1"/>
    <property type="match status" value="1"/>
</dbReference>
<evidence type="ECO:0000256" key="4">
    <source>
        <dbReference type="ARBA" id="ARBA00022777"/>
    </source>
</evidence>
<keyword evidence="1" id="KW-0723">Serine/threonine-protein kinase</keyword>
<dbReference type="SMART" id="SM00220">
    <property type="entry name" value="S_TKc"/>
    <property type="match status" value="1"/>
</dbReference>
<dbReference type="PROSITE" id="PS50011">
    <property type="entry name" value="PROTEIN_KINASE_DOM"/>
    <property type="match status" value="1"/>
</dbReference>
<evidence type="ECO:0000313" key="7">
    <source>
        <dbReference type="EMBL" id="OHT04925.1"/>
    </source>
</evidence>
<dbReference type="GO" id="GO:0004674">
    <property type="term" value="F:protein serine/threonine kinase activity"/>
    <property type="evidence" value="ECO:0007669"/>
    <property type="project" value="UniProtKB-KW"/>
</dbReference>
<keyword evidence="2" id="KW-0808">Transferase</keyword>
<dbReference type="SUPFAM" id="SSF56112">
    <property type="entry name" value="Protein kinase-like (PK-like)"/>
    <property type="match status" value="1"/>
</dbReference>
<dbReference type="GO" id="GO:0005737">
    <property type="term" value="C:cytoplasm"/>
    <property type="evidence" value="ECO:0007669"/>
    <property type="project" value="TreeGrafter"/>
</dbReference>
<dbReference type="VEuPathDB" id="TrichDB:TRFO_27484"/>
<dbReference type="InterPro" id="IPR008271">
    <property type="entry name" value="Ser/Thr_kinase_AS"/>
</dbReference>
<dbReference type="Proteomes" id="UP000179807">
    <property type="component" value="Unassembled WGS sequence"/>
</dbReference>
<dbReference type="GeneID" id="94840285"/>
<dbReference type="PANTHER" id="PTHR24346">
    <property type="entry name" value="MAP/MICROTUBULE AFFINITY-REGULATING KINASE"/>
    <property type="match status" value="1"/>
</dbReference>
<dbReference type="GO" id="GO:0005524">
    <property type="term" value="F:ATP binding"/>
    <property type="evidence" value="ECO:0007669"/>
    <property type="project" value="UniProtKB-KW"/>
</dbReference>
<dbReference type="RefSeq" id="XP_068358061.1">
    <property type="nucleotide sequence ID" value="XM_068505581.1"/>
</dbReference>
<name>A0A1J4K631_9EUKA</name>
<keyword evidence="8" id="KW-1185">Reference proteome</keyword>
<keyword evidence="5" id="KW-0067">ATP-binding</keyword>
<dbReference type="EMBL" id="MLAK01000776">
    <property type="protein sequence ID" value="OHT04925.1"/>
    <property type="molecule type" value="Genomic_DNA"/>
</dbReference>
<dbReference type="Pfam" id="PF00069">
    <property type="entry name" value="Pkinase"/>
    <property type="match status" value="1"/>
</dbReference>
<dbReference type="PROSITE" id="PS00108">
    <property type="entry name" value="PROTEIN_KINASE_ST"/>
    <property type="match status" value="1"/>
</dbReference>
<dbReference type="OrthoDB" id="4870618at2759"/>
<evidence type="ECO:0000259" key="6">
    <source>
        <dbReference type="PROSITE" id="PS50011"/>
    </source>
</evidence>